<dbReference type="KEGG" id="pcam:HNE05_10040"/>
<dbReference type="Proteomes" id="UP000501379">
    <property type="component" value="Chromosome"/>
</dbReference>
<proteinExistence type="predicted"/>
<evidence type="ECO:0000256" key="1">
    <source>
        <dbReference type="SAM" id="Coils"/>
    </source>
</evidence>
<evidence type="ECO:0000313" key="2">
    <source>
        <dbReference type="EMBL" id="QKE63682.1"/>
    </source>
</evidence>
<keyword evidence="1" id="KW-0175">Coiled coil</keyword>
<feature type="coiled-coil region" evidence="1">
    <location>
        <begin position="210"/>
        <end position="237"/>
    </location>
</feature>
<dbReference type="AlphaFoldDB" id="A0A6M8FH68"/>
<evidence type="ECO:0000313" key="3">
    <source>
        <dbReference type="Proteomes" id="UP000501379"/>
    </source>
</evidence>
<organism evidence="2 3">
    <name type="scientific">Aquipseudomonas campi</name>
    <dbReference type="NCBI Taxonomy" id="2731681"/>
    <lineage>
        <taxon>Bacteria</taxon>
        <taxon>Pseudomonadati</taxon>
        <taxon>Pseudomonadota</taxon>
        <taxon>Gammaproteobacteria</taxon>
        <taxon>Pseudomonadales</taxon>
        <taxon>Pseudomonadaceae</taxon>
        <taxon>Aquipseudomonas</taxon>
    </lineage>
</organism>
<accession>A0A6M8FH68</accession>
<dbReference type="EMBL" id="CP053697">
    <property type="protein sequence ID" value="QKE63682.1"/>
    <property type="molecule type" value="Genomic_DNA"/>
</dbReference>
<dbReference type="RefSeq" id="WP_173207631.1">
    <property type="nucleotide sequence ID" value="NZ_CP053697.2"/>
</dbReference>
<name>A0A6M8FH68_9GAMM</name>
<protein>
    <submittedName>
        <fullName evidence="2">Uncharacterized protein</fullName>
    </submittedName>
</protein>
<gene>
    <name evidence="2" type="ORF">HNE05_10040</name>
</gene>
<reference evidence="2" key="1">
    <citation type="submission" date="2020-07" db="EMBL/GenBank/DDBJ databases">
        <title>Nitrate ammonifying Pseudomonas campi sp. nov. isolated from German agricultural grassland.</title>
        <authorList>
            <person name="Timsy T."/>
            <person name="Ulrich A."/>
            <person name="Spanner T."/>
            <person name="Foesel B."/>
            <person name="Kolb S."/>
            <person name="Horn M.A."/>
            <person name="Behrendt U."/>
        </authorList>
    </citation>
    <scope>NUCLEOTIDE SEQUENCE</scope>
    <source>
        <strain evidence="2">S1-A32-2</strain>
    </source>
</reference>
<keyword evidence="3" id="KW-1185">Reference proteome</keyword>
<sequence length="304" mass="31972">MSPQDKDLQQEQQLLQHYRQHSQGEPSAAVDALILAAARQAVAPATPSAAQRLHGWLFGRGSRTRWSVAFAGLATLGISLSLTWRTQEQAPTAYDMPAPVAAEAPAAPMLGEMAPKVAREAHQPFAEVEKKKAQAASKKAEAAESIGGAVDRNASYGAAASANVLQRQAAPAKPAAAPPAEALSDVAAAEDLAGPAAPLTEAEARARAAAKAKAMAVAQAKARAQEAQAQARAQTVTPGQASVLAEEVSALEPRLRDVLRLRAEGRQDEADKLLQTLRPEYPQLDLDAELKRLEAESEKPASSR</sequence>